<accession>A0A7S0FMA6</accession>
<keyword evidence="1" id="KW-0812">Transmembrane</keyword>
<evidence type="ECO:0000256" key="1">
    <source>
        <dbReference type="SAM" id="Phobius"/>
    </source>
</evidence>
<keyword evidence="1" id="KW-1133">Transmembrane helix</keyword>
<dbReference type="EMBL" id="HBEG01031412">
    <property type="protein sequence ID" value="CAD8369142.1"/>
    <property type="molecule type" value="Transcribed_RNA"/>
</dbReference>
<name>A0A7S0FMA6_9DINO</name>
<gene>
    <name evidence="2" type="ORF">PBAH0796_LOCUS19237</name>
</gene>
<feature type="transmembrane region" description="Helical" evidence="1">
    <location>
        <begin position="40"/>
        <end position="59"/>
    </location>
</feature>
<dbReference type="AlphaFoldDB" id="A0A7S0FMA6"/>
<proteinExistence type="predicted"/>
<reference evidence="2" key="1">
    <citation type="submission" date="2021-01" db="EMBL/GenBank/DDBJ databases">
        <authorList>
            <person name="Corre E."/>
            <person name="Pelletier E."/>
            <person name="Niang G."/>
            <person name="Scheremetjew M."/>
            <person name="Finn R."/>
            <person name="Kale V."/>
            <person name="Holt S."/>
            <person name="Cochrane G."/>
            <person name="Meng A."/>
            <person name="Brown T."/>
            <person name="Cohen L."/>
        </authorList>
    </citation>
    <scope>NUCLEOTIDE SEQUENCE</scope>
    <source>
        <strain evidence="2">Pbaha01</strain>
    </source>
</reference>
<protein>
    <submittedName>
        <fullName evidence="2">Uncharacterized protein</fullName>
    </submittedName>
</protein>
<keyword evidence="1" id="KW-0472">Membrane</keyword>
<sequence>MSHKALVALGTYSFEVYLFQEPLFRFLERFEPSLRSSAEGFFFFMMALWLTAGLFREYVRDPLVSRIRSGTWPQYSLLLFAQGHRSPAFEGISTLVDWR</sequence>
<organism evidence="2">
    <name type="scientific">Pyrodinium bahamense</name>
    <dbReference type="NCBI Taxonomy" id="73915"/>
    <lineage>
        <taxon>Eukaryota</taxon>
        <taxon>Sar</taxon>
        <taxon>Alveolata</taxon>
        <taxon>Dinophyceae</taxon>
        <taxon>Gonyaulacales</taxon>
        <taxon>Pyrocystaceae</taxon>
        <taxon>Pyrodinium</taxon>
    </lineage>
</organism>
<evidence type="ECO:0000313" key="2">
    <source>
        <dbReference type="EMBL" id="CAD8369142.1"/>
    </source>
</evidence>